<dbReference type="PANTHER" id="PTHR30489:SF0">
    <property type="entry name" value="LIPOPROTEIN-RELEASING SYSTEM TRANSMEMBRANE PROTEIN LOLE"/>
    <property type="match status" value="1"/>
</dbReference>
<comment type="subcellular location">
    <subcellularLocation>
        <location evidence="1">Cell membrane</location>
        <topology evidence="1">Multi-pass membrane protein</topology>
    </subcellularLocation>
</comment>
<dbReference type="Proteomes" id="UP001139103">
    <property type="component" value="Unassembled WGS sequence"/>
</dbReference>
<feature type="transmembrane region" description="Helical" evidence="7">
    <location>
        <begin position="508"/>
        <end position="529"/>
    </location>
</feature>
<dbReference type="EMBL" id="JAJKFT010000010">
    <property type="protein sequence ID" value="MCC9629850.1"/>
    <property type="molecule type" value="Genomic_DNA"/>
</dbReference>
<evidence type="ECO:0000259" key="8">
    <source>
        <dbReference type="Pfam" id="PF02687"/>
    </source>
</evidence>
<keyword evidence="3" id="KW-1003">Cell membrane</keyword>
<evidence type="ECO:0000256" key="1">
    <source>
        <dbReference type="ARBA" id="ARBA00004651"/>
    </source>
</evidence>
<evidence type="ECO:0000313" key="9">
    <source>
        <dbReference type="EMBL" id="MCC9629850.1"/>
    </source>
</evidence>
<proteinExistence type="inferred from homology"/>
<comment type="similarity">
    <text evidence="2">Belongs to the ABC-4 integral membrane protein family. LolC/E subfamily.</text>
</comment>
<comment type="caution">
    <text evidence="9">The sequence shown here is derived from an EMBL/GenBank/DDBJ whole genome shotgun (WGS) entry which is preliminary data.</text>
</comment>
<dbReference type="AlphaFoldDB" id="A0A9X1MP91"/>
<dbReference type="InterPro" id="IPR051447">
    <property type="entry name" value="Lipoprotein-release_system"/>
</dbReference>
<feature type="domain" description="ABC3 transporter permease C-terminal" evidence="8">
    <location>
        <begin position="445"/>
        <end position="579"/>
    </location>
</feature>
<keyword evidence="10" id="KW-1185">Reference proteome</keyword>
<keyword evidence="5 7" id="KW-1133">Transmembrane helix</keyword>
<evidence type="ECO:0000256" key="6">
    <source>
        <dbReference type="ARBA" id="ARBA00023136"/>
    </source>
</evidence>
<feature type="transmembrane region" description="Helical" evidence="7">
    <location>
        <begin position="33"/>
        <end position="56"/>
    </location>
</feature>
<evidence type="ECO:0000256" key="2">
    <source>
        <dbReference type="ARBA" id="ARBA00005236"/>
    </source>
</evidence>
<feature type="transmembrane region" description="Helical" evidence="7">
    <location>
        <begin position="443"/>
        <end position="467"/>
    </location>
</feature>
<dbReference type="RefSeq" id="WP_230220473.1">
    <property type="nucleotide sequence ID" value="NZ_JAJKFT010000010.1"/>
</dbReference>
<protein>
    <submittedName>
        <fullName evidence="9">FtsX-like permease family protein</fullName>
    </submittedName>
</protein>
<reference evidence="9" key="1">
    <citation type="submission" date="2021-11" db="EMBL/GenBank/DDBJ databases">
        <title>Genome sequence.</title>
        <authorList>
            <person name="Sun Q."/>
        </authorList>
    </citation>
    <scope>NUCLEOTIDE SEQUENCE</scope>
    <source>
        <strain evidence="9">JC732</strain>
    </source>
</reference>
<organism evidence="9 10">
    <name type="scientific">Blastopirellula sediminis</name>
    <dbReference type="NCBI Taxonomy" id="2894196"/>
    <lineage>
        <taxon>Bacteria</taxon>
        <taxon>Pseudomonadati</taxon>
        <taxon>Planctomycetota</taxon>
        <taxon>Planctomycetia</taxon>
        <taxon>Pirellulales</taxon>
        <taxon>Pirellulaceae</taxon>
        <taxon>Blastopirellula</taxon>
    </lineage>
</organism>
<feature type="transmembrane region" description="Helical" evidence="7">
    <location>
        <begin position="549"/>
        <end position="569"/>
    </location>
</feature>
<dbReference type="PANTHER" id="PTHR30489">
    <property type="entry name" value="LIPOPROTEIN-RELEASING SYSTEM TRANSMEMBRANE PROTEIN LOLE"/>
    <property type="match status" value="1"/>
</dbReference>
<dbReference type="GO" id="GO:0098797">
    <property type="term" value="C:plasma membrane protein complex"/>
    <property type="evidence" value="ECO:0007669"/>
    <property type="project" value="TreeGrafter"/>
</dbReference>
<accession>A0A9X1MP91</accession>
<sequence length="586" mass="65001">MIRVGTEAAAVEKAKGLAMYKLLLCLRYLRTRYIALASIISVTLGVATMIVVNSVMSGFAHEMHSRLHGILSDIVMESHSLNGFYHWEEEIARVKEVAGDDIEAVTATVHVPSMLSIKIRDQWMPRHVTLVGIDPESYAKVSDFTQYLKHPANREHVNFDLKESGYDAEQGSPLRDAGWGHRRGKVMYERELEMQLMQFREFEETGRWPDQDLLKQKRVMQPAPIALVDHEETVTEKAVLPPFASDPDAPPLPGARPEELNQMANAELYDANKKGADPFSSRRGLPAESTYDPLTHQATGLILGIAIGSVRDRDKTTGEVKDFYMVLPGDDVKLTFPTAENPPKAMNATFTVTDFYESKMSEYDAAFAFMPLDQLQRLRGMIHPEHGTAISSIQIKLKDGANLQQVTDKLRAAFPPASSPYRIQSWRDLQGPLLSAVEMEKTILNILLFLIIGVAGFGILATFYMIVVEKTKDIGILKSLGASGGGIMSIFLGYGLSLGIVGSGVGMVLGLLFVININRIAAVIEWITGREVFDPTVYYFREIPTIIEPWSIVWVVAGAMLIAVLASVLPAMRAARLHPVEALRYE</sequence>
<name>A0A9X1MP91_9BACT</name>
<dbReference type="GO" id="GO:0044874">
    <property type="term" value="P:lipoprotein localization to outer membrane"/>
    <property type="evidence" value="ECO:0007669"/>
    <property type="project" value="TreeGrafter"/>
</dbReference>
<evidence type="ECO:0000313" key="10">
    <source>
        <dbReference type="Proteomes" id="UP001139103"/>
    </source>
</evidence>
<keyword evidence="6 7" id="KW-0472">Membrane</keyword>
<dbReference type="Pfam" id="PF02687">
    <property type="entry name" value="FtsX"/>
    <property type="match status" value="1"/>
</dbReference>
<evidence type="ECO:0000256" key="3">
    <source>
        <dbReference type="ARBA" id="ARBA00022475"/>
    </source>
</evidence>
<dbReference type="InterPro" id="IPR003838">
    <property type="entry name" value="ABC3_permease_C"/>
</dbReference>
<evidence type="ECO:0000256" key="5">
    <source>
        <dbReference type="ARBA" id="ARBA00022989"/>
    </source>
</evidence>
<evidence type="ECO:0000256" key="4">
    <source>
        <dbReference type="ARBA" id="ARBA00022692"/>
    </source>
</evidence>
<feature type="transmembrane region" description="Helical" evidence="7">
    <location>
        <begin position="479"/>
        <end position="501"/>
    </location>
</feature>
<gene>
    <name evidence="9" type="ORF">LOC68_15780</name>
</gene>
<keyword evidence="4 7" id="KW-0812">Transmembrane</keyword>
<evidence type="ECO:0000256" key="7">
    <source>
        <dbReference type="SAM" id="Phobius"/>
    </source>
</evidence>